<keyword evidence="2" id="KW-1185">Reference proteome</keyword>
<dbReference type="OrthoDB" id="1743443at2759"/>
<dbReference type="Proteomes" id="UP000027138">
    <property type="component" value="Unassembled WGS sequence"/>
</dbReference>
<name>A0A067JPV6_JATCU</name>
<gene>
    <name evidence="1" type="ORF">JCGZ_03667</name>
</gene>
<organism evidence="1 2">
    <name type="scientific">Jatropha curcas</name>
    <name type="common">Barbados nut</name>
    <dbReference type="NCBI Taxonomy" id="180498"/>
    <lineage>
        <taxon>Eukaryota</taxon>
        <taxon>Viridiplantae</taxon>
        <taxon>Streptophyta</taxon>
        <taxon>Embryophyta</taxon>
        <taxon>Tracheophyta</taxon>
        <taxon>Spermatophyta</taxon>
        <taxon>Magnoliopsida</taxon>
        <taxon>eudicotyledons</taxon>
        <taxon>Gunneridae</taxon>
        <taxon>Pentapetalae</taxon>
        <taxon>rosids</taxon>
        <taxon>fabids</taxon>
        <taxon>Malpighiales</taxon>
        <taxon>Euphorbiaceae</taxon>
        <taxon>Crotonoideae</taxon>
        <taxon>Jatropheae</taxon>
        <taxon>Jatropha</taxon>
    </lineage>
</organism>
<dbReference type="EMBL" id="KK915655">
    <property type="protein sequence ID" value="KDP21559.1"/>
    <property type="molecule type" value="Genomic_DNA"/>
</dbReference>
<accession>A0A067JPV6</accession>
<reference evidence="1 2" key="1">
    <citation type="journal article" date="2014" name="PLoS ONE">
        <title>Global Analysis of Gene Expression Profiles in Physic Nut (Jatropha curcas L.) Seedlings Exposed to Salt Stress.</title>
        <authorList>
            <person name="Zhang L."/>
            <person name="Zhang C."/>
            <person name="Wu P."/>
            <person name="Chen Y."/>
            <person name="Li M."/>
            <person name="Jiang H."/>
            <person name="Wu G."/>
        </authorList>
    </citation>
    <scope>NUCLEOTIDE SEQUENCE [LARGE SCALE GENOMIC DNA]</scope>
    <source>
        <strain evidence="2">cv. GZQX0401</strain>
        <tissue evidence="1">Young leaves</tissue>
    </source>
</reference>
<evidence type="ECO:0000313" key="2">
    <source>
        <dbReference type="Proteomes" id="UP000027138"/>
    </source>
</evidence>
<protein>
    <submittedName>
        <fullName evidence="1">Uncharacterized protein</fullName>
    </submittedName>
</protein>
<evidence type="ECO:0000313" key="1">
    <source>
        <dbReference type="EMBL" id="KDP21559.1"/>
    </source>
</evidence>
<proteinExistence type="predicted"/>
<sequence>MDQSLALAFEALFRSFSHEVWDLLTPFELNGLSYYRNIRVQPGLLQWLINHFVPSDNLFCHNNFEIYPLFEEFKIFSGRILVVEEVPAVPRLDIDPASLILSVFDFSTYEISSYDFGADVVSLQSLIVLAQGKSNKASPTLCVKISEDPSG</sequence>
<dbReference type="AlphaFoldDB" id="A0A067JPV6"/>